<dbReference type="Proteomes" id="UP001441944">
    <property type="component" value="Unassembled WGS sequence"/>
</dbReference>
<keyword evidence="1" id="KW-0472">Membrane</keyword>
<keyword evidence="1" id="KW-1133">Transmembrane helix</keyword>
<keyword evidence="3" id="KW-1185">Reference proteome</keyword>
<dbReference type="RefSeq" id="WP_353401357.1">
    <property type="nucleotide sequence ID" value="NZ_BAABWU010000013.1"/>
</dbReference>
<keyword evidence="1" id="KW-0812">Transmembrane</keyword>
<reference evidence="2 3" key="1">
    <citation type="submission" date="2024-04" db="EMBL/GenBank/DDBJ databases">
        <title>Draft genome sequence of Pseudophaeobacter arcticus NBRC 116598.</title>
        <authorList>
            <person name="Miyakawa T."/>
            <person name="Kusuya Y."/>
            <person name="Miura T."/>
        </authorList>
    </citation>
    <scope>NUCLEOTIDE SEQUENCE [LARGE SCALE GENOMIC DNA]</scope>
    <source>
        <strain evidence="2 3">SU-CL00105</strain>
    </source>
</reference>
<proteinExistence type="predicted"/>
<feature type="transmembrane region" description="Helical" evidence="1">
    <location>
        <begin position="24"/>
        <end position="45"/>
    </location>
</feature>
<organism evidence="2 3">
    <name type="scientific">Pseudophaeobacter arcticus</name>
    <dbReference type="NCBI Taxonomy" id="385492"/>
    <lineage>
        <taxon>Bacteria</taxon>
        <taxon>Pseudomonadati</taxon>
        <taxon>Pseudomonadota</taxon>
        <taxon>Alphaproteobacteria</taxon>
        <taxon>Rhodobacterales</taxon>
        <taxon>Paracoccaceae</taxon>
        <taxon>Pseudophaeobacter</taxon>
    </lineage>
</organism>
<evidence type="ECO:0000313" key="2">
    <source>
        <dbReference type="EMBL" id="GAA6197659.1"/>
    </source>
</evidence>
<dbReference type="EMBL" id="BAABWU010000013">
    <property type="protein sequence ID" value="GAA6197659.1"/>
    <property type="molecule type" value="Genomic_DNA"/>
</dbReference>
<name>A0ABQ0API0_9RHOB</name>
<sequence>MFLFLVRILGQYRAEVLRYYVREYAVLGIVAILAVAGVLSLFLFLNPERHVHDGYVIGDVSGVLHTSSDTSNRFIVDVRLPDGSSHRLTTRHGTIMGSISDRACLERRRKETSGRVFYSLAPAQKCKGW</sequence>
<protein>
    <submittedName>
        <fullName evidence="2">Uncharacterized protein</fullName>
    </submittedName>
</protein>
<gene>
    <name evidence="2" type="ORF">NBRC116598_31030</name>
</gene>
<comment type="caution">
    <text evidence="2">The sequence shown here is derived from an EMBL/GenBank/DDBJ whole genome shotgun (WGS) entry which is preliminary data.</text>
</comment>
<accession>A0ABQ0API0</accession>
<evidence type="ECO:0000313" key="3">
    <source>
        <dbReference type="Proteomes" id="UP001441944"/>
    </source>
</evidence>
<evidence type="ECO:0000256" key="1">
    <source>
        <dbReference type="SAM" id="Phobius"/>
    </source>
</evidence>